<sequence length="345" mass="38372">MKMIPLGNTDVMVSDLCLGTMTYGTHTLDEDAHRQIDMSLDAGINFLDVAEMYPVNPVKKETAGMSEETLGRWFTKTGRREEVVLATKISGDSAILRPGGFSKANMREAVENSLRRLETDYIDLYQLHWPNRGSYAFRQNWTFDPSKQDKEAEWANMIGVMEAAKELVAEGKIRHMGLSNESAWGTMKWLDAAEETGGPRMVSIQNEYSLLYRMFDTDMAEVSVHEDVTLLSYSPLGCGLLTGKYQNGALPEGSRMYINGDLGGRKTDRVFDATQAYLDIAAKHGLDPVQMSLAWQATRPFPISAIFGATNVGQLEVILAGKDLVLSQDVLDDIEAAHKAWPLPY</sequence>
<accession>A0ABX0VYX4</accession>
<keyword evidence="1" id="KW-0560">Oxidoreductase</keyword>
<dbReference type="SUPFAM" id="SSF51430">
    <property type="entry name" value="NAD(P)-linked oxidoreductase"/>
    <property type="match status" value="1"/>
</dbReference>
<evidence type="ECO:0000256" key="1">
    <source>
        <dbReference type="ARBA" id="ARBA00023002"/>
    </source>
</evidence>
<dbReference type="Pfam" id="PF00248">
    <property type="entry name" value="Aldo_ket_red"/>
    <property type="match status" value="1"/>
</dbReference>
<protein>
    <submittedName>
        <fullName evidence="3">Aldo/keto reductase</fullName>
    </submittedName>
</protein>
<name>A0ABX0VYX4_9RHOB</name>
<dbReference type="EMBL" id="JAATOP010000004">
    <property type="protein sequence ID" value="NIY72377.1"/>
    <property type="molecule type" value="Genomic_DNA"/>
</dbReference>
<reference evidence="3 4" key="1">
    <citation type="submission" date="2020-03" db="EMBL/GenBank/DDBJ databases">
        <title>Bacterial isolates of synthetic phycosphere.</title>
        <authorList>
            <person name="Fu H."/>
            <person name="Moran M.A."/>
        </authorList>
    </citation>
    <scope>NUCLEOTIDE SEQUENCE [LARGE SCALE GENOMIC DNA]</scope>
    <source>
        <strain evidence="3 4">HF1</strain>
    </source>
</reference>
<dbReference type="InterPro" id="IPR050523">
    <property type="entry name" value="AKR_Detox_Biosynth"/>
</dbReference>
<dbReference type="Gene3D" id="3.20.20.100">
    <property type="entry name" value="NADP-dependent oxidoreductase domain"/>
    <property type="match status" value="1"/>
</dbReference>
<evidence type="ECO:0000313" key="4">
    <source>
        <dbReference type="Proteomes" id="UP000709466"/>
    </source>
</evidence>
<organism evidence="3 4">
    <name type="scientific">Marivivens donghaensis</name>
    <dbReference type="NCBI Taxonomy" id="1699413"/>
    <lineage>
        <taxon>Bacteria</taxon>
        <taxon>Pseudomonadati</taxon>
        <taxon>Pseudomonadota</taxon>
        <taxon>Alphaproteobacteria</taxon>
        <taxon>Rhodobacterales</taxon>
        <taxon>Paracoccaceae</taxon>
        <taxon>Marivivens group</taxon>
        <taxon>Marivivens</taxon>
    </lineage>
</organism>
<feature type="domain" description="NADP-dependent oxidoreductase" evidence="2">
    <location>
        <begin position="16"/>
        <end position="337"/>
    </location>
</feature>
<dbReference type="Proteomes" id="UP000709466">
    <property type="component" value="Unassembled WGS sequence"/>
</dbReference>
<dbReference type="PANTHER" id="PTHR43364:SF4">
    <property type="entry name" value="NAD(P)-LINKED OXIDOREDUCTASE SUPERFAMILY PROTEIN"/>
    <property type="match status" value="1"/>
</dbReference>
<proteinExistence type="predicted"/>
<gene>
    <name evidence="3" type="ORF">HCZ30_07995</name>
</gene>
<dbReference type="InterPro" id="IPR036812">
    <property type="entry name" value="NAD(P)_OxRdtase_dom_sf"/>
</dbReference>
<comment type="caution">
    <text evidence="3">The sequence shown here is derived from an EMBL/GenBank/DDBJ whole genome shotgun (WGS) entry which is preliminary data.</text>
</comment>
<evidence type="ECO:0000313" key="3">
    <source>
        <dbReference type="EMBL" id="NIY72377.1"/>
    </source>
</evidence>
<dbReference type="RefSeq" id="WP_167637756.1">
    <property type="nucleotide sequence ID" value="NZ_JAATOP010000004.1"/>
</dbReference>
<dbReference type="PANTHER" id="PTHR43364">
    <property type="entry name" value="NADH-SPECIFIC METHYLGLYOXAL REDUCTASE-RELATED"/>
    <property type="match status" value="1"/>
</dbReference>
<dbReference type="InterPro" id="IPR023210">
    <property type="entry name" value="NADP_OxRdtase_dom"/>
</dbReference>
<keyword evidence="4" id="KW-1185">Reference proteome</keyword>
<dbReference type="CDD" id="cd19094">
    <property type="entry name" value="AKR_Tas-like"/>
    <property type="match status" value="1"/>
</dbReference>
<evidence type="ECO:0000259" key="2">
    <source>
        <dbReference type="Pfam" id="PF00248"/>
    </source>
</evidence>